<dbReference type="GO" id="GO:0000122">
    <property type="term" value="P:negative regulation of transcription by RNA polymerase II"/>
    <property type="evidence" value="ECO:0007669"/>
    <property type="project" value="UniProtKB-ARBA"/>
</dbReference>
<dbReference type="GO" id="GO:0005667">
    <property type="term" value="C:transcription regulator complex"/>
    <property type="evidence" value="ECO:0007669"/>
    <property type="project" value="UniProtKB-ARBA"/>
</dbReference>
<feature type="domain" description="BHLH" evidence="6">
    <location>
        <begin position="86"/>
        <end position="138"/>
    </location>
</feature>
<accession>A0AAE0W9A2</accession>
<dbReference type="SMART" id="SM00353">
    <property type="entry name" value="HLH"/>
    <property type="match status" value="1"/>
</dbReference>
<feature type="compositionally biased region" description="Basic and acidic residues" evidence="5">
    <location>
        <begin position="182"/>
        <end position="194"/>
    </location>
</feature>
<reference evidence="7" key="2">
    <citation type="journal article" date="2021" name="Genome Biol. Evol.">
        <title>Developing a high-quality reference genome for a parasitic bivalve with doubly uniparental inheritance (Bivalvia: Unionida).</title>
        <authorList>
            <person name="Smith C.H."/>
        </authorList>
    </citation>
    <scope>NUCLEOTIDE SEQUENCE</scope>
    <source>
        <strain evidence="7">CHS0354</strain>
        <tissue evidence="7">Mantle</tissue>
    </source>
</reference>
<dbReference type="PANTHER" id="PTHR23349:SF108">
    <property type="entry name" value="BHLH DOMAIN-CONTAINING PROTEIN"/>
    <property type="match status" value="1"/>
</dbReference>
<comment type="caution">
    <text evidence="7">The sequence shown here is derived from an EMBL/GenBank/DDBJ whole genome shotgun (WGS) entry which is preliminary data.</text>
</comment>
<dbReference type="GO" id="GO:0046983">
    <property type="term" value="F:protein dimerization activity"/>
    <property type="evidence" value="ECO:0007669"/>
    <property type="project" value="InterPro"/>
</dbReference>
<dbReference type="InterPro" id="IPR050283">
    <property type="entry name" value="E-box_TF_Regulators"/>
</dbReference>
<dbReference type="GO" id="GO:0005634">
    <property type="term" value="C:nucleus"/>
    <property type="evidence" value="ECO:0007669"/>
    <property type="project" value="UniProtKB-ARBA"/>
</dbReference>
<organism evidence="7 8">
    <name type="scientific">Potamilus streckersoni</name>
    <dbReference type="NCBI Taxonomy" id="2493646"/>
    <lineage>
        <taxon>Eukaryota</taxon>
        <taxon>Metazoa</taxon>
        <taxon>Spiralia</taxon>
        <taxon>Lophotrochozoa</taxon>
        <taxon>Mollusca</taxon>
        <taxon>Bivalvia</taxon>
        <taxon>Autobranchia</taxon>
        <taxon>Heteroconchia</taxon>
        <taxon>Palaeoheterodonta</taxon>
        <taxon>Unionida</taxon>
        <taxon>Unionoidea</taxon>
        <taxon>Unionidae</taxon>
        <taxon>Ambleminae</taxon>
        <taxon>Lampsilini</taxon>
        <taxon>Potamilus</taxon>
    </lineage>
</organism>
<evidence type="ECO:0000256" key="3">
    <source>
        <dbReference type="ARBA" id="ARBA00023163"/>
    </source>
</evidence>
<dbReference type="Pfam" id="PF00010">
    <property type="entry name" value="HLH"/>
    <property type="match status" value="1"/>
</dbReference>
<name>A0AAE0W9A2_9BIVA</name>
<evidence type="ECO:0000259" key="6">
    <source>
        <dbReference type="PROSITE" id="PS50888"/>
    </source>
</evidence>
<dbReference type="AlphaFoldDB" id="A0AAE0W9A2"/>
<gene>
    <name evidence="7" type="ORF">CHS0354_012982</name>
</gene>
<dbReference type="GO" id="GO:0000977">
    <property type="term" value="F:RNA polymerase II transcription regulatory region sequence-specific DNA binding"/>
    <property type="evidence" value="ECO:0007669"/>
    <property type="project" value="UniProtKB-ARBA"/>
</dbReference>
<dbReference type="EMBL" id="JAEAOA010000786">
    <property type="protein sequence ID" value="KAK3605177.1"/>
    <property type="molecule type" value="Genomic_DNA"/>
</dbReference>
<dbReference type="PANTHER" id="PTHR23349">
    <property type="entry name" value="BASIC HELIX-LOOP-HELIX TRANSCRIPTION FACTOR, TWIST"/>
    <property type="match status" value="1"/>
</dbReference>
<dbReference type="FunFam" id="4.10.280.10:FF:000038">
    <property type="entry name" value="achaete-scute homolog 3"/>
    <property type="match status" value="1"/>
</dbReference>
<dbReference type="SUPFAM" id="SSF47459">
    <property type="entry name" value="HLH, helix-loop-helix DNA-binding domain"/>
    <property type="match status" value="1"/>
</dbReference>
<evidence type="ECO:0000256" key="5">
    <source>
        <dbReference type="SAM" id="MobiDB-lite"/>
    </source>
</evidence>
<evidence type="ECO:0000256" key="2">
    <source>
        <dbReference type="ARBA" id="ARBA00023125"/>
    </source>
</evidence>
<dbReference type="InterPro" id="IPR011598">
    <property type="entry name" value="bHLH_dom"/>
</dbReference>
<dbReference type="CDD" id="cd19724">
    <property type="entry name" value="bHLH_TS_ASCL3_like"/>
    <property type="match status" value="1"/>
</dbReference>
<dbReference type="GO" id="GO:0060429">
    <property type="term" value="P:epithelium development"/>
    <property type="evidence" value="ECO:0007669"/>
    <property type="project" value="UniProtKB-ARBA"/>
</dbReference>
<dbReference type="Gene3D" id="4.10.280.10">
    <property type="entry name" value="Helix-loop-helix DNA-binding domain"/>
    <property type="match status" value="1"/>
</dbReference>
<dbReference type="Proteomes" id="UP001195483">
    <property type="component" value="Unassembled WGS sequence"/>
</dbReference>
<reference evidence="7" key="1">
    <citation type="journal article" date="2021" name="Genome Biol. Evol.">
        <title>A High-Quality Reference Genome for a Parasitic Bivalve with Doubly Uniparental Inheritance (Bivalvia: Unionida).</title>
        <authorList>
            <person name="Smith C.H."/>
        </authorList>
    </citation>
    <scope>NUCLEOTIDE SEQUENCE</scope>
    <source>
        <strain evidence="7">CHS0354</strain>
    </source>
</reference>
<protein>
    <recommendedName>
        <fullName evidence="6">BHLH domain-containing protein</fullName>
    </recommendedName>
</protein>
<evidence type="ECO:0000313" key="7">
    <source>
        <dbReference type="EMBL" id="KAK3605177.1"/>
    </source>
</evidence>
<sequence length="194" mass="22830">MNRYECMNFRDLNRSPISFPSCKDLGIPKDCEVYQFKRGIQNTSPPIDGDRYETVTKSQRQKVDPFSTLCMIPLPPLYEDGHMEPAFIRKRNERERERVRCVNEGYARLKQHLPIEKKEKRISKVETLRYAIEYIRYLQVLLADSKNDNLAKIYSKDNEANKEICQSSEDETGQVQHNITRSRHDIELSKEDVA</sequence>
<dbReference type="PROSITE" id="PS50888">
    <property type="entry name" value="BHLH"/>
    <property type="match status" value="1"/>
</dbReference>
<evidence type="ECO:0000256" key="4">
    <source>
        <dbReference type="ARBA" id="ARBA00023242"/>
    </source>
</evidence>
<keyword evidence="2" id="KW-0238">DNA-binding</keyword>
<dbReference type="InterPro" id="IPR036638">
    <property type="entry name" value="HLH_DNA-bd_sf"/>
</dbReference>
<evidence type="ECO:0000313" key="8">
    <source>
        <dbReference type="Proteomes" id="UP001195483"/>
    </source>
</evidence>
<keyword evidence="3" id="KW-0804">Transcription</keyword>
<keyword evidence="4" id="KW-0539">Nucleus</keyword>
<keyword evidence="8" id="KW-1185">Reference proteome</keyword>
<dbReference type="GO" id="GO:0000981">
    <property type="term" value="F:DNA-binding transcription factor activity, RNA polymerase II-specific"/>
    <property type="evidence" value="ECO:0007669"/>
    <property type="project" value="TreeGrafter"/>
</dbReference>
<reference evidence="7" key="3">
    <citation type="submission" date="2023-05" db="EMBL/GenBank/DDBJ databases">
        <authorList>
            <person name="Smith C.H."/>
        </authorList>
    </citation>
    <scope>NUCLEOTIDE SEQUENCE</scope>
    <source>
        <strain evidence="7">CHS0354</strain>
        <tissue evidence="7">Mantle</tissue>
    </source>
</reference>
<dbReference type="GO" id="GO:0048513">
    <property type="term" value="P:animal organ development"/>
    <property type="evidence" value="ECO:0007669"/>
    <property type="project" value="UniProtKB-ARBA"/>
</dbReference>
<feature type="region of interest" description="Disordered" evidence="5">
    <location>
        <begin position="164"/>
        <end position="194"/>
    </location>
</feature>
<keyword evidence="1" id="KW-0805">Transcription regulation</keyword>
<proteinExistence type="predicted"/>
<evidence type="ECO:0000256" key="1">
    <source>
        <dbReference type="ARBA" id="ARBA00023015"/>
    </source>
</evidence>